<feature type="domain" description="Histidine kinase" evidence="11">
    <location>
        <begin position="222"/>
        <end position="421"/>
    </location>
</feature>
<accession>A0A023D332</accession>
<dbReference type="SMART" id="SM00304">
    <property type="entry name" value="HAMP"/>
    <property type="match status" value="1"/>
</dbReference>
<feature type="domain" description="HAMP" evidence="12">
    <location>
        <begin position="162"/>
        <end position="214"/>
    </location>
</feature>
<evidence type="ECO:0000256" key="10">
    <source>
        <dbReference type="SAM" id="SignalP"/>
    </source>
</evidence>
<sequence length="432" mass="46825">MVLLAAVGMVFVASAAFYEQAETYIDDDARIEQLVDVLSTDLRVMETTPLPQRPAMAELLSESTLALIWRPVGMRHEATTPSLRRLRDEMVEFDAAFGKADLRIYALPGTASSVRGVLTLADGSEIDFVAREVVGHRHVKSGLASTAVATAAVAVIAAMLIRAVSLPLRALAQVADSIGTEGEWVALEARGPREVRGLASAINSMQQRIQHLINDRTELLAAVSHDLRTPLARLRLRAGFLTDAEAQMMIESDVDEMETMVNGVLAYLAGELDPDPPRSMDLAATLLTLLDSWADRGKTTRYDGPDRCPIFARPPITKRIFANLIDNACTYGGDAHVTVTRGRDRVVVTVDDSGPGIPESERERVLTPFYRMDAARARSTSGMGLGLAIVRREVERAKGTLRLDRAPEGGLRVEVVLPVGETREAVPAALPG</sequence>
<dbReference type="Pfam" id="PF00512">
    <property type="entry name" value="HisKA"/>
    <property type="match status" value="1"/>
</dbReference>
<keyword evidence="4" id="KW-1003">Cell membrane</keyword>
<evidence type="ECO:0000256" key="6">
    <source>
        <dbReference type="ARBA" id="ARBA00022679"/>
    </source>
</evidence>
<gene>
    <name evidence="13" type="ORF">Amme_027_045</name>
</gene>
<evidence type="ECO:0000313" key="14">
    <source>
        <dbReference type="Proteomes" id="UP000019760"/>
    </source>
</evidence>
<evidence type="ECO:0000256" key="4">
    <source>
        <dbReference type="ARBA" id="ARBA00022475"/>
    </source>
</evidence>
<dbReference type="SMART" id="SM00388">
    <property type="entry name" value="HisKA"/>
    <property type="match status" value="1"/>
</dbReference>
<dbReference type="InterPro" id="IPR036097">
    <property type="entry name" value="HisK_dim/P_sf"/>
</dbReference>
<comment type="catalytic activity">
    <reaction evidence="1">
        <text>ATP + protein L-histidine = ADP + protein N-phospho-L-histidine.</text>
        <dbReference type="EC" id="2.7.13.3"/>
    </reaction>
</comment>
<dbReference type="GO" id="GO:0000155">
    <property type="term" value="F:phosphorelay sensor kinase activity"/>
    <property type="evidence" value="ECO:0007669"/>
    <property type="project" value="InterPro"/>
</dbReference>
<evidence type="ECO:0000256" key="9">
    <source>
        <dbReference type="ARBA" id="ARBA00022840"/>
    </source>
</evidence>
<evidence type="ECO:0000256" key="1">
    <source>
        <dbReference type="ARBA" id="ARBA00000085"/>
    </source>
</evidence>
<keyword evidence="8 13" id="KW-0418">Kinase</keyword>
<dbReference type="PANTHER" id="PTHR44936:SF10">
    <property type="entry name" value="SENSOR PROTEIN RSTB"/>
    <property type="match status" value="1"/>
</dbReference>
<dbReference type="InterPro" id="IPR050980">
    <property type="entry name" value="2C_sensor_his_kinase"/>
</dbReference>
<comment type="caution">
    <text evidence="13">The sequence shown here is derived from an EMBL/GenBank/DDBJ whole genome shotgun (WGS) entry which is preliminary data.</text>
</comment>
<comment type="subcellular location">
    <subcellularLocation>
        <location evidence="2">Cell membrane</location>
        <topology evidence="2">Multi-pass membrane protein</topology>
    </subcellularLocation>
</comment>
<keyword evidence="7" id="KW-0547">Nucleotide-binding</keyword>
<dbReference type="EC" id="2.7.13.3" evidence="3"/>
<keyword evidence="10" id="KW-0732">Signal</keyword>
<dbReference type="Pfam" id="PF00672">
    <property type="entry name" value="HAMP"/>
    <property type="match status" value="1"/>
</dbReference>
<reference evidence="13 14" key="2">
    <citation type="journal article" date="2014" name="FEMS Microbiol. Lett.">
        <title>Draft genomic DNA sequence of the facultatively methylotrophic bacterium Acidomonas methanolica type strain MB58.</title>
        <authorList>
            <person name="Higashiura N."/>
            <person name="Hadano H."/>
            <person name="Hirakawa H."/>
            <person name="Matsutani M."/>
            <person name="Takabe S."/>
            <person name="Matsushita K."/>
            <person name="Azuma Y."/>
        </authorList>
    </citation>
    <scope>NUCLEOTIDE SEQUENCE [LARGE SCALE GENOMIC DNA]</scope>
    <source>
        <strain evidence="13 14">MB58</strain>
    </source>
</reference>
<dbReference type="PROSITE" id="PS50885">
    <property type="entry name" value="HAMP"/>
    <property type="match status" value="1"/>
</dbReference>
<evidence type="ECO:0000256" key="8">
    <source>
        <dbReference type="ARBA" id="ARBA00022777"/>
    </source>
</evidence>
<keyword evidence="6" id="KW-0808">Transferase</keyword>
<name>A0A023D332_ACIMT</name>
<dbReference type="EMBL" id="BAND01000027">
    <property type="protein sequence ID" value="GAJ28494.1"/>
    <property type="molecule type" value="Genomic_DNA"/>
</dbReference>
<organism evidence="13 14">
    <name type="scientific">Acidomonas methanolica NBRC 104435</name>
    <dbReference type="NCBI Taxonomy" id="1231351"/>
    <lineage>
        <taxon>Bacteria</taxon>
        <taxon>Pseudomonadati</taxon>
        <taxon>Pseudomonadota</taxon>
        <taxon>Alphaproteobacteria</taxon>
        <taxon>Acetobacterales</taxon>
        <taxon>Acetobacteraceae</taxon>
        <taxon>Acidomonas</taxon>
    </lineage>
</organism>
<dbReference type="SUPFAM" id="SSF47384">
    <property type="entry name" value="Homodimeric domain of signal transducing histidine kinase"/>
    <property type="match status" value="1"/>
</dbReference>
<dbReference type="PRINTS" id="PR00344">
    <property type="entry name" value="BCTRLSENSOR"/>
</dbReference>
<proteinExistence type="predicted"/>
<protein>
    <recommendedName>
        <fullName evidence="3">histidine kinase</fullName>
        <ecNumber evidence="3">2.7.13.3</ecNumber>
    </recommendedName>
</protein>
<dbReference type="CDD" id="cd06225">
    <property type="entry name" value="HAMP"/>
    <property type="match status" value="1"/>
</dbReference>
<dbReference type="InterPro" id="IPR003660">
    <property type="entry name" value="HAMP_dom"/>
</dbReference>
<dbReference type="InterPro" id="IPR005467">
    <property type="entry name" value="His_kinase_dom"/>
</dbReference>
<dbReference type="Proteomes" id="UP000019760">
    <property type="component" value="Unassembled WGS sequence"/>
</dbReference>
<dbReference type="GO" id="GO:0005524">
    <property type="term" value="F:ATP binding"/>
    <property type="evidence" value="ECO:0007669"/>
    <property type="project" value="UniProtKB-KW"/>
</dbReference>
<keyword evidence="4" id="KW-0472">Membrane</keyword>
<dbReference type="SMART" id="SM00387">
    <property type="entry name" value="HATPase_c"/>
    <property type="match status" value="1"/>
</dbReference>
<dbReference type="AlphaFoldDB" id="A0A023D332"/>
<dbReference type="InterPro" id="IPR004358">
    <property type="entry name" value="Sig_transdc_His_kin-like_C"/>
</dbReference>
<dbReference type="Pfam" id="PF02518">
    <property type="entry name" value="HATPase_c"/>
    <property type="match status" value="1"/>
</dbReference>
<dbReference type="RefSeq" id="WP_239641582.1">
    <property type="nucleotide sequence ID" value="NZ_BAND01000027.1"/>
</dbReference>
<evidence type="ECO:0000313" key="13">
    <source>
        <dbReference type="EMBL" id="GAJ28494.1"/>
    </source>
</evidence>
<evidence type="ECO:0000259" key="12">
    <source>
        <dbReference type="PROSITE" id="PS50885"/>
    </source>
</evidence>
<dbReference type="CDD" id="cd00082">
    <property type="entry name" value="HisKA"/>
    <property type="match status" value="1"/>
</dbReference>
<dbReference type="Gene3D" id="3.30.565.10">
    <property type="entry name" value="Histidine kinase-like ATPase, C-terminal domain"/>
    <property type="match status" value="1"/>
</dbReference>
<dbReference type="PANTHER" id="PTHR44936">
    <property type="entry name" value="SENSOR PROTEIN CREC"/>
    <property type="match status" value="1"/>
</dbReference>
<keyword evidence="5" id="KW-0597">Phosphoprotein</keyword>
<dbReference type="InterPro" id="IPR003661">
    <property type="entry name" value="HisK_dim/P_dom"/>
</dbReference>
<dbReference type="Gene3D" id="1.10.287.130">
    <property type="match status" value="1"/>
</dbReference>
<evidence type="ECO:0000256" key="2">
    <source>
        <dbReference type="ARBA" id="ARBA00004651"/>
    </source>
</evidence>
<feature type="signal peptide" evidence="10">
    <location>
        <begin position="1"/>
        <end position="21"/>
    </location>
</feature>
<evidence type="ECO:0000259" key="11">
    <source>
        <dbReference type="PROSITE" id="PS50109"/>
    </source>
</evidence>
<dbReference type="InterPro" id="IPR003594">
    <property type="entry name" value="HATPase_dom"/>
</dbReference>
<evidence type="ECO:0000256" key="3">
    <source>
        <dbReference type="ARBA" id="ARBA00012438"/>
    </source>
</evidence>
<feature type="chain" id="PRO_5030001318" description="histidine kinase" evidence="10">
    <location>
        <begin position="22"/>
        <end position="432"/>
    </location>
</feature>
<keyword evidence="9" id="KW-0067">ATP-binding</keyword>
<evidence type="ECO:0000256" key="5">
    <source>
        <dbReference type="ARBA" id="ARBA00022553"/>
    </source>
</evidence>
<keyword evidence="14" id="KW-1185">Reference proteome</keyword>
<dbReference type="CDD" id="cd00075">
    <property type="entry name" value="HATPase"/>
    <property type="match status" value="1"/>
</dbReference>
<dbReference type="SUPFAM" id="SSF55874">
    <property type="entry name" value="ATPase domain of HSP90 chaperone/DNA topoisomerase II/histidine kinase"/>
    <property type="match status" value="1"/>
</dbReference>
<dbReference type="PROSITE" id="PS50109">
    <property type="entry name" value="HIS_KIN"/>
    <property type="match status" value="1"/>
</dbReference>
<reference evidence="14" key="1">
    <citation type="journal article" date="2014" name="FEMS Microbiol. Lett.">
        <title>Draft Genomic DNA Sequence of the Facultatively Methylotrophic Bacterium Acidomonas methanolica type strain MB58.</title>
        <authorList>
            <person name="Higashiura N."/>
            <person name="Hadano H."/>
            <person name="Hirakawa H."/>
            <person name="Matsutani M."/>
            <person name="Takabe S."/>
            <person name="Matsushita K."/>
            <person name="Azuma Y."/>
        </authorList>
    </citation>
    <scope>NUCLEOTIDE SEQUENCE [LARGE SCALE GENOMIC DNA]</scope>
    <source>
        <strain evidence="14">MB58</strain>
    </source>
</reference>
<evidence type="ECO:0000256" key="7">
    <source>
        <dbReference type="ARBA" id="ARBA00022741"/>
    </source>
</evidence>
<dbReference type="InterPro" id="IPR036890">
    <property type="entry name" value="HATPase_C_sf"/>
</dbReference>
<dbReference type="GO" id="GO:0005886">
    <property type="term" value="C:plasma membrane"/>
    <property type="evidence" value="ECO:0007669"/>
    <property type="project" value="UniProtKB-SubCell"/>
</dbReference>